<feature type="transmembrane region" description="Helical" evidence="1">
    <location>
        <begin position="12"/>
        <end position="33"/>
    </location>
</feature>
<evidence type="ECO:0000313" key="2">
    <source>
        <dbReference type="EMBL" id="MBB5956952.1"/>
    </source>
</evidence>
<reference evidence="2 3" key="1">
    <citation type="submission" date="2020-08" db="EMBL/GenBank/DDBJ databases">
        <title>Genomic Encyclopedia of Type Strains, Phase III (KMG-III): the genomes of soil and plant-associated and newly described type strains.</title>
        <authorList>
            <person name="Whitman W."/>
        </authorList>
    </citation>
    <scope>NUCLEOTIDE SEQUENCE [LARGE SCALE GENOMIC DNA]</scope>
    <source>
        <strain evidence="2 3">CECT 8640</strain>
    </source>
</reference>
<feature type="transmembrane region" description="Helical" evidence="1">
    <location>
        <begin position="210"/>
        <end position="227"/>
    </location>
</feature>
<evidence type="ECO:0000313" key="3">
    <source>
        <dbReference type="Proteomes" id="UP000547510"/>
    </source>
</evidence>
<keyword evidence="1" id="KW-0812">Transmembrane</keyword>
<evidence type="ECO:0000256" key="1">
    <source>
        <dbReference type="SAM" id="Phobius"/>
    </source>
</evidence>
<gene>
    <name evidence="2" type="ORF">FHS29_003545</name>
</gene>
<name>A0A841CEH4_9PSEU</name>
<proteinExistence type="predicted"/>
<keyword evidence="1" id="KW-1133">Transmembrane helix</keyword>
<keyword evidence="3" id="KW-1185">Reference proteome</keyword>
<feature type="transmembrane region" description="Helical" evidence="1">
    <location>
        <begin position="177"/>
        <end position="198"/>
    </location>
</feature>
<feature type="transmembrane region" description="Helical" evidence="1">
    <location>
        <begin position="146"/>
        <end position="165"/>
    </location>
</feature>
<dbReference type="RefSeq" id="WP_184691725.1">
    <property type="nucleotide sequence ID" value="NZ_JACHJN010000005.1"/>
</dbReference>
<dbReference type="EMBL" id="JACHJN010000005">
    <property type="protein sequence ID" value="MBB5956952.1"/>
    <property type="molecule type" value="Genomic_DNA"/>
</dbReference>
<comment type="caution">
    <text evidence="2">The sequence shown here is derived from an EMBL/GenBank/DDBJ whole genome shotgun (WGS) entry which is preliminary data.</text>
</comment>
<dbReference type="AlphaFoldDB" id="A0A841CEH4"/>
<sequence>MTTTTRSSPGLLRSLPLLVPGLLLLVAIALIPVSAGGDSLYRVTTPQFTVMKPDCAEDGTVVTCAMPVGDKTLTVVIDVDRAQLNSGCTATYGSRPTACTRDRTLGNVFTPAVVLDGFTVSDEAAEAVRAGQPWWSGIGESGLTRGLFGVLVGMSLAAALVSWLLSKRPRAADPNGARTTVTTAAAVLVPFAGIVLLVPPDQVADKLPMLLLPCFALTLVLPWQLLVHRAISGKIGSRLGLTAAALVATAVYGSATLLVLSLATGLVD</sequence>
<feature type="transmembrane region" description="Helical" evidence="1">
    <location>
        <begin position="239"/>
        <end position="263"/>
    </location>
</feature>
<accession>A0A841CEH4</accession>
<dbReference type="Proteomes" id="UP000547510">
    <property type="component" value="Unassembled WGS sequence"/>
</dbReference>
<organism evidence="2 3">
    <name type="scientific">Saccharothrix tamanrassetensis</name>
    <dbReference type="NCBI Taxonomy" id="1051531"/>
    <lineage>
        <taxon>Bacteria</taxon>
        <taxon>Bacillati</taxon>
        <taxon>Actinomycetota</taxon>
        <taxon>Actinomycetes</taxon>
        <taxon>Pseudonocardiales</taxon>
        <taxon>Pseudonocardiaceae</taxon>
        <taxon>Saccharothrix</taxon>
    </lineage>
</organism>
<keyword evidence="1" id="KW-0472">Membrane</keyword>
<protein>
    <submittedName>
        <fullName evidence="2">Uncharacterized protein</fullName>
    </submittedName>
</protein>